<dbReference type="EMBL" id="HE577328">
    <property type="protein sequence ID" value="CCC99602.1"/>
    <property type="molecule type" value="Genomic_DNA"/>
</dbReference>
<geneLocation type="plasmid" evidence="1 2">
    <name>AZOBR_p1</name>
</geneLocation>
<keyword evidence="1" id="KW-0614">Plasmid</keyword>
<name>A0A9P1JTP6_9PROT</name>
<reference evidence="1 2" key="1">
    <citation type="journal article" date="2011" name="PLoS Genet.">
        <title>Azospirillum genomes reveal transition of bacteria from aquatic to terrestrial environments.</title>
        <authorList>
            <person name="Wisniewski-Dye F."/>
            <person name="Borziak K."/>
            <person name="Khalsa-Moyers G."/>
            <person name="Alexandre G."/>
            <person name="Sukharnikov L.O."/>
            <person name="Wuichet K."/>
            <person name="Hurst G.B."/>
            <person name="McDonald W.H."/>
            <person name="Robertson J.S."/>
            <person name="Barbe V."/>
            <person name="Calteau A."/>
            <person name="Rouy Z."/>
            <person name="Mangenot S."/>
            <person name="Prigent-Combaret C."/>
            <person name="Normand P."/>
            <person name="Boyer M."/>
            <person name="Siguier P."/>
            <person name="Dessaux Y."/>
            <person name="Elmerich C."/>
            <person name="Condemine G."/>
            <person name="Krishnen G."/>
            <person name="Kennedy I."/>
            <person name="Paterson A.H."/>
            <person name="Gonzalez V."/>
            <person name="Mavingui P."/>
            <person name="Zhulin I.B."/>
        </authorList>
    </citation>
    <scope>NUCLEOTIDE SEQUENCE [LARGE SCALE GENOMIC DNA]</scope>
    <source>
        <strain evidence="1 2">Sp245</strain>
    </source>
</reference>
<evidence type="ECO:0000313" key="2">
    <source>
        <dbReference type="Proteomes" id="UP000007319"/>
    </source>
</evidence>
<gene>
    <name evidence="1" type="ORF">AZOBR_p110078</name>
</gene>
<evidence type="ECO:0000313" key="1">
    <source>
        <dbReference type="EMBL" id="CCC99602.1"/>
    </source>
</evidence>
<organism evidence="1 2">
    <name type="scientific">Azospirillum baldaniorum</name>
    <dbReference type="NCBI Taxonomy" id="1064539"/>
    <lineage>
        <taxon>Bacteria</taxon>
        <taxon>Pseudomonadati</taxon>
        <taxon>Pseudomonadota</taxon>
        <taxon>Alphaproteobacteria</taxon>
        <taxon>Rhodospirillales</taxon>
        <taxon>Azospirillaceae</taxon>
        <taxon>Azospirillum</taxon>
    </lineage>
</organism>
<proteinExistence type="predicted"/>
<dbReference type="Proteomes" id="UP000007319">
    <property type="component" value="Plasmid AZOBR_p1"/>
</dbReference>
<dbReference type="AlphaFoldDB" id="A0A9P1JTP6"/>
<protein>
    <submittedName>
        <fullName evidence="1">Uncharacterized protein</fullName>
    </submittedName>
</protein>
<accession>A0A9P1JTP6</accession>
<keyword evidence="2" id="KW-1185">Reference proteome</keyword>
<sequence>MGGMKAGMGRSSLLSIRPNEEGRGAFRLPALFAVVCTAELRERACPSFWTLFPGVEPSRSSRTPTPARPPSPKSCCCSAAPFRWPAP</sequence>
<dbReference type="KEGG" id="abs:AZOBR_p110078"/>